<dbReference type="Gene3D" id="2.40.420.20">
    <property type="match status" value="1"/>
</dbReference>
<dbReference type="NCBIfam" id="TIGR01730">
    <property type="entry name" value="RND_mfp"/>
    <property type="match status" value="1"/>
</dbReference>
<dbReference type="GO" id="GO:0030313">
    <property type="term" value="C:cell envelope"/>
    <property type="evidence" value="ECO:0007669"/>
    <property type="project" value="UniProtKB-SubCell"/>
</dbReference>
<dbReference type="KEGG" id="knv:Pan216_48470"/>
<dbReference type="Gene3D" id="1.10.287.470">
    <property type="entry name" value="Helix hairpin bin"/>
    <property type="match status" value="1"/>
</dbReference>
<dbReference type="Pfam" id="PF25944">
    <property type="entry name" value="Beta-barrel_RND"/>
    <property type="match status" value="1"/>
</dbReference>
<evidence type="ECO:0000313" key="5">
    <source>
        <dbReference type="EMBL" id="QDU63966.1"/>
    </source>
</evidence>
<feature type="compositionally biased region" description="Low complexity" evidence="2">
    <location>
        <begin position="413"/>
        <end position="465"/>
    </location>
</feature>
<dbReference type="InterPro" id="IPR058626">
    <property type="entry name" value="MdtA-like_b-barrel"/>
</dbReference>
<dbReference type="SUPFAM" id="SSF111369">
    <property type="entry name" value="HlyD-like secretion proteins"/>
    <property type="match status" value="1"/>
</dbReference>
<comment type="similarity">
    <text evidence="1">Belongs to the membrane fusion protein (MFP) (TC 8.A.1) family.</text>
</comment>
<gene>
    <name evidence="5" type="primary">bepF</name>
    <name evidence="5" type="ORF">Pan216_48470</name>
</gene>
<dbReference type="InterPro" id="IPR006143">
    <property type="entry name" value="RND_pump_MFP"/>
</dbReference>
<feature type="domain" description="Multidrug resistance protein MdtA-like beta-barrel" evidence="4">
    <location>
        <begin position="218"/>
        <end position="306"/>
    </location>
</feature>
<reference evidence="5 6" key="1">
    <citation type="submission" date="2019-02" db="EMBL/GenBank/DDBJ databases">
        <title>Deep-cultivation of Planctomycetes and their phenomic and genomic characterization uncovers novel biology.</title>
        <authorList>
            <person name="Wiegand S."/>
            <person name="Jogler M."/>
            <person name="Boedeker C."/>
            <person name="Pinto D."/>
            <person name="Vollmers J."/>
            <person name="Rivas-Marin E."/>
            <person name="Kohn T."/>
            <person name="Peeters S.H."/>
            <person name="Heuer A."/>
            <person name="Rast P."/>
            <person name="Oberbeckmann S."/>
            <person name="Bunk B."/>
            <person name="Jeske O."/>
            <person name="Meyerdierks A."/>
            <person name="Storesund J.E."/>
            <person name="Kallscheuer N."/>
            <person name="Luecker S."/>
            <person name="Lage O.M."/>
            <person name="Pohl T."/>
            <person name="Merkel B.J."/>
            <person name="Hornburger P."/>
            <person name="Mueller R.-W."/>
            <person name="Bruemmer F."/>
            <person name="Labrenz M."/>
            <person name="Spormann A.M."/>
            <person name="Op den Camp H."/>
            <person name="Overmann J."/>
            <person name="Amann R."/>
            <person name="Jetten M.S.M."/>
            <person name="Mascher T."/>
            <person name="Medema M.H."/>
            <person name="Devos D.P."/>
            <person name="Kaster A.-K."/>
            <person name="Ovreas L."/>
            <person name="Rohde M."/>
            <person name="Galperin M.Y."/>
            <person name="Jogler C."/>
        </authorList>
    </citation>
    <scope>NUCLEOTIDE SEQUENCE [LARGE SCALE GENOMIC DNA]</scope>
    <source>
        <strain evidence="5 6">Pan216</strain>
    </source>
</reference>
<dbReference type="Pfam" id="PF25917">
    <property type="entry name" value="BSH_RND"/>
    <property type="match status" value="1"/>
</dbReference>
<dbReference type="GO" id="GO:0046677">
    <property type="term" value="P:response to antibiotic"/>
    <property type="evidence" value="ECO:0007669"/>
    <property type="project" value="TreeGrafter"/>
</dbReference>
<keyword evidence="6" id="KW-1185">Reference proteome</keyword>
<dbReference type="Gene3D" id="2.40.30.170">
    <property type="match status" value="1"/>
</dbReference>
<sequence length="502" mass="54399">MRPMTRETTLPACSKYPLVWLMAGCGLLVACGDKNPKAVVTTPPVVEVAHPIERTVTDYEVFTGETQAVQSVNVTARVTGYLTKINFRDGQDVKANDILFEIDDRPYKAALEQAKGEVEYNQANLLTAQAQLDIALKTQKDNPAAISKLEINKRQGLRDEAQGSLKASQAQLADAQLNYDWCKVRSPIDGRTDRHFVDVGNLVTADKTKLTNIVSLAPMWVYFYVDQRTVLKIRELVLGGKLPSAMSNTTPAELGLANNNEFPFEGYLDFVGNQVQADTGSIWVRGTFPNTDHRLLSGLFARIRVPVSPPYEALLVADAAVSINQSEYYVLVVDENDEVVYRPVEVGQVQDGFRQVLPQRQVSEPGKEGETTTKTYKALSPTDRVIVRGMQRVRSGIKVSPKLVDMVSQLPVTSSTKATEAESASTTKGEPASKPNSAAPAKPNSAAPAKPGSAAPAKPGSAAPAKTKEASTPRPKKNSADASASKNEPSEKVEEKAKKTSS</sequence>
<dbReference type="GO" id="GO:0005886">
    <property type="term" value="C:plasma membrane"/>
    <property type="evidence" value="ECO:0007669"/>
    <property type="project" value="TreeGrafter"/>
</dbReference>
<name>A0A518BAF6_9BACT</name>
<feature type="region of interest" description="Disordered" evidence="2">
    <location>
        <begin position="413"/>
        <end position="502"/>
    </location>
</feature>
<dbReference type="PANTHER" id="PTHR30158">
    <property type="entry name" value="ACRA/E-RELATED COMPONENT OF DRUG EFFLUX TRANSPORTER"/>
    <property type="match status" value="1"/>
</dbReference>
<dbReference type="EMBL" id="CP036279">
    <property type="protein sequence ID" value="QDU63966.1"/>
    <property type="molecule type" value="Genomic_DNA"/>
</dbReference>
<evidence type="ECO:0000313" key="6">
    <source>
        <dbReference type="Proteomes" id="UP000317093"/>
    </source>
</evidence>
<protein>
    <submittedName>
        <fullName evidence="5">Efflux pump periplasmic linker BepF</fullName>
    </submittedName>
</protein>
<accession>A0A518BAF6</accession>
<organism evidence="5 6">
    <name type="scientific">Kolteria novifilia</name>
    <dbReference type="NCBI Taxonomy" id="2527975"/>
    <lineage>
        <taxon>Bacteria</taxon>
        <taxon>Pseudomonadati</taxon>
        <taxon>Planctomycetota</taxon>
        <taxon>Planctomycetia</taxon>
        <taxon>Kolteriales</taxon>
        <taxon>Kolteriaceae</taxon>
        <taxon>Kolteria</taxon>
    </lineage>
</organism>
<dbReference type="InterPro" id="IPR058625">
    <property type="entry name" value="MdtA-like_BSH"/>
</dbReference>
<proteinExistence type="inferred from homology"/>
<feature type="compositionally biased region" description="Basic and acidic residues" evidence="2">
    <location>
        <begin position="488"/>
        <end position="502"/>
    </location>
</feature>
<dbReference type="RefSeq" id="WP_419192888.1">
    <property type="nucleotide sequence ID" value="NZ_CP036279.1"/>
</dbReference>
<dbReference type="PROSITE" id="PS51257">
    <property type="entry name" value="PROKAR_LIPOPROTEIN"/>
    <property type="match status" value="1"/>
</dbReference>
<dbReference type="AlphaFoldDB" id="A0A518BAF6"/>
<evidence type="ECO:0000259" key="4">
    <source>
        <dbReference type="Pfam" id="PF25944"/>
    </source>
</evidence>
<evidence type="ECO:0000256" key="2">
    <source>
        <dbReference type="SAM" id="MobiDB-lite"/>
    </source>
</evidence>
<dbReference type="Gene3D" id="2.40.50.100">
    <property type="match status" value="1"/>
</dbReference>
<feature type="domain" description="Multidrug resistance protein MdtA-like barrel-sandwich hybrid" evidence="3">
    <location>
        <begin position="71"/>
        <end position="209"/>
    </location>
</feature>
<evidence type="ECO:0000256" key="1">
    <source>
        <dbReference type="ARBA" id="ARBA00009477"/>
    </source>
</evidence>
<dbReference type="Proteomes" id="UP000317093">
    <property type="component" value="Chromosome"/>
</dbReference>
<dbReference type="PANTHER" id="PTHR30158:SF10">
    <property type="entry name" value="CATION EFFLUX PUMP"/>
    <property type="match status" value="1"/>
</dbReference>
<evidence type="ECO:0000259" key="3">
    <source>
        <dbReference type="Pfam" id="PF25917"/>
    </source>
</evidence>
<dbReference type="GO" id="GO:0022857">
    <property type="term" value="F:transmembrane transporter activity"/>
    <property type="evidence" value="ECO:0007669"/>
    <property type="project" value="InterPro"/>
</dbReference>